<dbReference type="Pfam" id="PF13451">
    <property type="entry name" value="zf_Tbcl"/>
    <property type="match status" value="1"/>
</dbReference>
<dbReference type="Proteomes" id="UP000063718">
    <property type="component" value="Unassembled WGS sequence"/>
</dbReference>
<sequence>MPMRYTNRASKDLAWPATKTISPGIALVSTVPGLDTLGRISFGESMMIYQDKTLTCKECGAEFVFTAGQQEFFAEKGFTNEPSRCPACRAARKQRAGGGQRRNDFYSGPRQMYKAICSQCGSLTEVPFEPRGDRPVYCRECYSNMRARNYR</sequence>
<organism evidence="3">
    <name type="scientific">Moorella thermoacetica Y72</name>
    <dbReference type="NCBI Taxonomy" id="1325331"/>
    <lineage>
        <taxon>Bacteria</taxon>
        <taxon>Bacillati</taxon>
        <taxon>Bacillota</taxon>
        <taxon>Clostridia</taxon>
        <taxon>Neomoorellales</taxon>
        <taxon>Neomoorellaceae</taxon>
        <taxon>Neomoorella</taxon>
    </lineage>
</organism>
<reference evidence="3" key="1">
    <citation type="journal article" date="2014" name="Gene">
        <title>Genome-guided analysis of transformation efficiency and carbon dioxide assimilation by Moorella thermoacetica Y72.</title>
        <authorList>
            <person name="Tsukahara K."/>
            <person name="Kita A."/>
            <person name="Nakashimada Y."/>
            <person name="Hoshino T."/>
            <person name="Murakami K."/>
        </authorList>
    </citation>
    <scope>NUCLEOTIDE SEQUENCE [LARGE SCALE GENOMIC DNA]</scope>
    <source>
        <strain evidence="3">Y72</strain>
    </source>
</reference>
<evidence type="ECO:0000259" key="2">
    <source>
        <dbReference type="Pfam" id="PF23477"/>
    </source>
</evidence>
<gene>
    <name evidence="3" type="ORF">MTY_1402</name>
</gene>
<evidence type="ECO:0000313" key="3">
    <source>
        <dbReference type="EMBL" id="GAF26065.1"/>
    </source>
</evidence>
<dbReference type="AlphaFoldDB" id="A0A0S6UAC8"/>
<protein>
    <submittedName>
        <fullName evidence="3">Predicted ATPase</fullName>
    </submittedName>
</protein>
<dbReference type="InterPro" id="IPR025306">
    <property type="entry name" value="Zn-bnd_dom_prob"/>
</dbReference>
<accession>A0A0S6UAC8</accession>
<name>A0A0S6UAC8_NEOTH</name>
<dbReference type="InterPro" id="IPR026363">
    <property type="entry name" value="CxxC-x17-CxxC_dom"/>
</dbReference>
<dbReference type="EMBL" id="DF238840">
    <property type="protein sequence ID" value="GAF26065.1"/>
    <property type="molecule type" value="Genomic_DNA"/>
</dbReference>
<feature type="domain" description="CxxC-x17-CxxC" evidence="2">
    <location>
        <begin position="110"/>
        <end position="146"/>
    </location>
</feature>
<proteinExistence type="predicted"/>
<feature type="domain" description="Probable zinc-binding" evidence="1">
    <location>
        <begin position="50"/>
        <end position="95"/>
    </location>
</feature>
<dbReference type="Pfam" id="PF23477">
    <property type="entry name" value="zf_Tbcl_2"/>
    <property type="match status" value="1"/>
</dbReference>
<dbReference type="NCBIfam" id="TIGR04272">
    <property type="entry name" value="cxxc_cxxc_Mbark"/>
    <property type="match status" value="1"/>
</dbReference>
<evidence type="ECO:0000259" key="1">
    <source>
        <dbReference type="Pfam" id="PF13451"/>
    </source>
</evidence>